<reference evidence="2" key="2">
    <citation type="journal article" date="2024" name="Nature">
        <title>Anoxygenic phototroph of the Chloroflexota uses a type I reaction centre.</title>
        <authorList>
            <person name="Tsuji J.M."/>
            <person name="Shaw N.A."/>
            <person name="Nagashima S."/>
            <person name="Venkiteswaran J.J."/>
            <person name="Schiff S.L."/>
            <person name="Watanabe T."/>
            <person name="Fukui M."/>
            <person name="Hanada S."/>
            <person name="Tank M."/>
            <person name="Neufeld J.D."/>
        </authorList>
    </citation>
    <scope>NUCLEOTIDE SEQUENCE</scope>
    <source>
        <strain evidence="2">L227-S17</strain>
    </source>
</reference>
<accession>A0A8T7LUY6</accession>
<organism evidence="1 3">
    <name type="scientific">Candidatus Chlorohelix allophototropha</name>
    <dbReference type="NCBI Taxonomy" id="3003348"/>
    <lineage>
        <taxon>Bacteria</taxon>
        <taxon>Bacillati</taxon>
        <taxon>Chloroflexota</taxon>
        <taxon>Chloroflexia</taxon>
        <taxon>Candidatus Chloroheliales</taxon>
        <taxon>Candidatus Chloroheliaceae</taxon>
        <taxon>Candidatus Chlorohelix</taxon>
    </lineage>
</organism>
<dbReference type="EMBL" id="CP128399">
    <property type="protein sequence ID" value="WJW67712.1"/>
    <property type="molecule type" value="Genomic_DNA"/>
</dbReference>
<protein>
    <submittedName>
        <fullName evidence="2">Ig-like domain-containing protein</fullName>
    </submittedName>
</protein>
<dbReference type="EMBL" id="JACATZ010000001">
    <property type="protein sequence ID" value="NWJ45848.1"/>
    <property type="molecule type" value="Genomic_DNA"/>
</dbReference>
<reference evidence="1 3" key="1">
    <citation type="submission" date="2020-06" db="EMBL/GenBank/DDBJ databases">
        <title>Anoxygenic phototrophic Chloroflexota member uses a Type I reaction center.</title>
        <authorList>
            <person name="Tsuji J.M."/>
            <person name="Shaw N.A."/>
            <person name="Nagashima S."/>
            <person name="Venkiteswaran J."/>
            <person name="Schiff S.L."/>
            <person name="Hanada S."/>
            <person name="Tank M."/>
            <person name="Neufeld J.D."/>
        </authorList>
    </citation>
    <scope>NUCLEOTIDE SEQUENCE [LARGE SCALE GENOMIC DNA]</scope>
    <source>
        <strain evidence="1">L227-S17</strain>
    </source>
</reference>
<evidence type="ECO:0000313" key="2">
    <source>
        <dbReference type="EMBL" id="WJW67712.1"/>
    </source>
</evidence>
<dbReference type="AlphaFoldDB" id="A0A8T7LUY6"/>
<evidence type="ECO:0000313" key="1">
    <source>
        <dbReference type="EMBL" id="NWJ45848.1"/>
    </source>
</evidence>
<dbReference type="RefSeq" id="WP_341469602.1">
    <property type="nucleotide sequence ID" value="NZ_CP128399.1"/>
</dbReference>
<gene>
    <name evidence="1" type="ORF">HXX08_08220</name>
    <name evidence="2" type="ORF">OZ401_000987</name>
</gene>
<keyword evidence="4" id="KW-1185">Reference proteome</keyword>
<evidence type="ECO:0000313" key="4">
    <source>
        <dbReference type="Proteomes" id="UP001431572"/>
    </source>
</evidence>
<name>A0A8T7LUY6_9CHLR</name>
<evidence type="ECO:0000313" key="3">
    <source>
        <dbReference type="Proteomes" id="UP000521676"/>
    </source>
</evidence>
<proteinExistence type="predicted"/>
<dbReference type="Proteomes" id="UP000521676">
    <property type="component" value="Unassembled WGS sequence"/>
</dbReference>
<dbReference type="Proteomes" id="UP001431572">
    <property type="component" value="Chromosome 1"/>
</dbReference>
<sequence>MKVSRLTPLLLVALIAVASLLLVISGSTAGATLISCPFAVNTSDSTQVAQRALGLSQWNDARTKLNIGNGGTQVRPVTESSTTLFSADVLAHAIYIYAVSDNSANDPLTENVATGCSTSQGVLGALWGVSRPGQPWLGTTNNFSSMDQGINALLNSVFDRLYVLNPRLGGVGLGISNIGSNDAKFVVLAKGGAAMIDDTPPAPIFQPLVWPARNQQFIPTTMSQGEYPPSNITNLGIAYPAGYPVTVIFDPTDTVSITSATITPAGGSALAVTRINPKSSSYPSSVVSDALNNALILVPTAPLIANTTYNVSVSGTTSLEGSLNLSWSFTTGSTGTGVATTVAATTTSGSGTTPLADRQPPVLIPSQTPVAVPTPTPGIPAYPQPKPLQPAPVGGGYFPLVAADATNPLFYQLWRRADDPVFNGKAARSWTWGDQPYGFSILLEPYDGQFRIVNYHDKARMEANNADATSTSNGLLVREMISGLAQVGDNSYIPRVPAQIAIAGDQTETNINAPTYYSFYNIASLNNDRRAPNQTGQNVIATISKDGIINVNPGAAVYNIINVYYDNNLGHNIPQVFWDFMNQQGVINLGGSYLNGTVSDWLSTYGLPLTEPYWTHVIVGGVDRDVLTQLFERRVLTFTPSNADPFKVEMGNVGRHYYKWRYGNGY</sequence>